<dbReference type="Pfam" id="PF16976">
    <property type="entry name" value="RcpC"/>
    <property type="match status" value="1"/>
</dbReference>
<evidence type="ECO:0000259" key="2">
    <source>
        <dbReference type="Pfam" id="PF16976"/>
    </source>
</evidence>
<dbReference type="Proteomes" id="UP001183414">
    <property type="component" value="Unassembled WGS sequence"/>
</dbReference>
<reference evidence="4" key="1">
    <citation type="submission" date="2023-07" db="EMBL/GenBank/DDBJ databases">
        <title>30 novel species of actinomycetes from the DSMZ collection.</title>
        <authorList>
            <person name="Nouioui I."/>
        </authorList>
    </citation>
    <scope>NUCLEOTIDE SEQUENCE [LARGE SCALE GENOMIC DNA]</scope>
    <source>
        <strain evidence="4">DSM 42041</strain>
    </source>
</reference>
<feature type="compositionally biased region" description="Basic residues" evidence="1">
    <location>
        <begin position="45"/>
        <end position="60"/>
    </location>
</feature>
<dbReference type="RefSeq" id="WP_311673226.1">
    <property type="nucleotide sequence ID" value="NZ_JAVREQ010000008.1"/>
</dbReference>
<protein>
    <submittedName>
        <fullName evidence="3">RcpC/CpaB family pilus assembly protein</fullName>
    </submittedName>
</protein>
<feature type="region of interest" description="Disordered" evidence="1">
    <location>
        <begin position="177"/>
        <end position="199"/>
    </location>
</feature>
<evidence type="ECO:0000313" key="4">
    <source>
        <dbReference type="Proteomes" id="UP001183414"/>
    </source>
</evidence>
<accession>A0ABU2NR35</accession>
<evidence type="ECO:0000313" key="3">
    <source>
        <dbReference type="EMBL" id="MDT0379430.1"/>
    </source>
</evidence>
<proteinExistence type="predicted"/>
<organism evidence="3 4">
    <name type="scientific">Streptomyces hazeniae</name>
    <dbReference type="NCBI Taxonomy" id="3075538"/>
    <lineage>
        <taxon>Bacteria</taxon>
        <taxon>Bacillati</taxon>
        <taxon>Actinomycetota</taxon>
        <taxon>Actinomycetes</taxon>
        <taxon>Kitasatosporales</taxon>
        <taxon>Streptomycetaceae</taxon>
        <taxon>Streptomyces</taxon>
    </lineage>
</organism>
<feature type="region of interest" description="Disordered" evidence="1">
    <location>
        <begin position="1"/>
        <end position="60"/>
    </location>
</feature>
<keyword evidence="4" id="KW-1185">Reference proteome</keyword>
<feature type="domain" description="Flp pilus assembly protein RcpC/CpaB" evidence="2">
    <location>
        <begin position="116"/>
        <end position="227"/>
    </location>
</feature>
<sequence length="228" mass="22367">MSSSCASLPAHFAGPYPSMAPPGCSDSAVPPRGGVADFPPVLAGRGRRRRGPGLRRTLRPPRRLLAAGLAVAAACASLTAARTEPSPPGAGAGDVPAGAAAERRDAPGAPAPQPGPGGRTVAAPVRIADAAAVELLRPGDRVDVIATGAVRAGGLADGATEVSGARIVTRRALVKAVPPRPARDPSDPGPPVGGSPQRGGLVVLEVSRDTATDLAGAAAVSPLAVTLC</sequence>
<feature type="region of interest" description="Disordered" evidence="1">
    <location>
        <begin position="81"/>
        <end position="121"/>
    </location>
</feature>
<evidence type="ECO:0000256" key="1">
    <source>
        <dbReference type="SAM" id="MobiDB-lite"/>
    </source>
</evidence>
<name>A0ABU2NR35_9ACTN</name>
<dbReference type="EMBL" id="JAVREQ010000008">
    <property type="protein sequence ID" value="MDT0379430.1"/>
    <property type="molecule type" value="Genomic_DNA"/>
</dbReference>
<gene>
    <name evidence="3" type="ORF">RM572_11690</name>
</gene>
<comment type="caution">
    <text evidence="3">The sequence shown here is derived from an EMBL/GenBank/DDBJ whole genome shotgun (WGS) entry which is preliminary data.</text>
</comment>
<dbReference type="InterPro" id="IPR031571">
    <property type="entry name" value="RcpC_dom"/>
</dbReference>